<feature type="region of interest" description="Disordered" evidence="6">
    <location>
        <begin position="3956"/>
        <end position="3987"/>
    </location>
</feature>
<organism evidence="9 10">
    <name type="scientific">Helobdella robusta</name>
    <name type="common">Californian leech</name>
    <dbReference type="NCBI Taxonomy" id="6412"/>
    <lineage>
        <taxon>Eukaryota</taxon>
        <taxon>Metazoa</taxon>
        <taxon>Spiralia</taxon>
        <taxon>Lophotrochozoa</taxon>
        <taxon>Annelida</taxon>
        <taxon>Clitellata</taxon>
        <taxon>Hirudinea</taxon>
        <taxon>Rhynchobdellida</taxon>
        <taxon>Glossiphoniidae</taxon>
        <taxon>Helobdella</taxon>
    </lineage>
</organism>
<evidence type="ECO:0000256" key="5">
    <source>
        <dbReference type="ARBA" id="ARBA00023157"/>
    </source>
</evidence>
<evidence type="ECO:0000313" key="10">
    <source>
        <dbReference type="Proteomes" id="UP000015101"/>
    </source>
</evidence>
<feature type="compositionally biased region" description="Low complexity" evidence="6">
    <location>
        <begin position="800"/>
        <end position="809"/>
    </location>
</feature>
<feature type="compositionally biased region" description="Basic residues" evidence="6">
    <location>
        <begin position="242"/>
        <end position="252"/>
    </location>
</feature>
<feature type="region of interest" description="Disordered" evidence="6">
    <location>
        <begin position="546"/>
        <end position="583"/>
    </location>
</feature>
<dbReference type="InterPro" id="IPR036383">
    <property type="entry name" value="TSP1_rpt_sf"/>
</dbReference>
<feature type="region of interest" description="Disordered" evidence="6">
    <location>
        <begin position="920"/>
        <end position="1002"/>
    </location>
</feature>
<evidence type="ECO:0000259" key="7">
    <source>
        <dbReference type="PROSITE" id="PS50041"/>
    </source>
</evidence>
<dbReference type="eggNOG" id="KOG1480">
    <property type="taxonomic scope" value="Eukaryota"/>
</dbReference>
<dbReference type="EMBL" id="AMQM01004532">
    <property type="status" value="NOT_ANNOTATED_CDS"/>
    <property type="molecule type" value="Genomic_DNA"/>
</dbReference>
<accession>T1F6R8</accession>
<feature type="compositionally biased region" description="Basic and acidic residues" evidence="6">
    <location>
        <begin position="3964"/>
        <end position="3983"/>
    </location>
</feature>
<name>T1F6R8_HELRO</name>
<gene>
    <name evidence="9" type="primary">20204517</name>
    <name evidence="8" type="ORF">HELRODRAFT_173392</name>
</gene>
<dbReference type="PANTHER" id="PTHR22906">
    <property type="entry name" value="PROPERDIN"/>
    <property type="match status" value="1"/>
</dbReference>
<feature type="compositionally biased region" description="Basic and acidic residues" evidence="6">
    <location>
        <begin position="14"/>
        <end position="26"/>
    </location>
</feature>
<feature type="region of interest" description="Disordered" evidence="6">
    <location>
        <begin position="4226"/>
        <end position="4250"/>
    </location>
</feature>
<dbReference type="InterPro" id="IPR000884">
    <property type="entry name" value="TSP1_rpt"/>
</dbReference>
<feature type="compositionally biased region" description="Polar residues" evidence="6">
    <location>
        <begin position="61"/>
        <end position="77"/>
    </location>
</feature>
<keyword evidence="4" id="KW-0677">Repeat</keyword>
<feature type="region of interest" description="Disordered" evidence="6">
    <location>
        <begin position="3293"/>
        <end position="3333"/>
    </location>
</feature>
<evidence type="ECO:0000256" key="4">
    <source>
        <dbReference type="ARBA" id="ARBA00022737"/>
    </source>
</evidence>
<feature type="region of interest" description="Disordered" evidence="6">
    <location>
        <begin position="3196"/>
        <end position="3228"/>
    </location>
</feature>
<reference evidence="10" key="1">
    <citation type="submission" date="2012-12" db="EMBL/GenBank/DDBJ databases">
        <authorList>
            <person name="Hellsten U."/>
            <person name="Grimwood J."/>
            <person name="Chapman J.A."/>
            <person name="Shapiro H."/>
            <person name="Aerts A."/>
            <person name="Otillar R.P."/>
            <person name="Terry A.Y."/>
            <person name="Boore J.L."/>
            <person name="Simakov O."/>
            <person name="Marletaz F."/>
            <person name="Cho S.-J."/>
            <person name="Edsinger-Gonzales E."/>
            <person name="Havlak P."/>
            <person name="Kuo D.-H."/>
            <person name="Larsson T."/>
            <person name="Lv J."/>
            <person name="Arendt D."/>
            <person name="Savage R."/>
            <person name="Osoegawa K."/>
            <person name="de Jong P."/>
            <person name="Lindberg D.R."/>
            <person name="Seaver E.C."/>
            <person name="Weisblat D.A."/>
            <person name="Putnam N.H."/>
            <person name="Grigoriev I.V."/>
            <person name="Rokhsar D.S."/>
        </authorList>
    </citation>
    <scope>NUCLEOTIDE SEQUENCE</scope>
</reference>
<dbReference type="OrthoDB" id="446173at2759"/>
<keyword evidence="10" id="KW-1185">Reference proteome</keyword>
<feature type="region of interest" description="Disordered" evidence="6">
    <location>
        <begin position="183"/>
        <end position="266"/>
    </location>
</feature>
<feature type="compositionally biased region" description="Basic and acidic residues" evidence="6">
    <location>
        <begin position="3399"/>
        <end position="3484"/>
    </location>
</feature>
<reference evidence="9" key="3">
    <citation type="submission" date="2015-06" db="UniProtKB">
        <authorList>
            <consortium name="EnsemblMetazoa"/>
        </authorList>
    </citation>
    <scope>IDENTIFICATION</scope>
</reference>
<dbReference type="InterPro" id="IPR001304">
    <property type="entry name" value="C-type_lectin-like"/>
</dbReference>
<dbReference type="CDD" id="cd00037">
    <property type="entry name" value="CLECT"/>
    <property type="match status" value="1"/>
</dbReference>
<comment type="subcellular location">
    <subcellularLocation>
        <location evidence="1">Secreted</location>
    </subcellularLocation>
</comment>
<dbReference type="HOGENOM" id="CLU_223701_0_0_1"/>
<dbReference type="SMART" id="SM00034">
    <property type="entry name" value="CLECT"/>
    <property type="match status" value="1"/>
</dbReference>
<feature type="compositionally biased region" description="Basic and acidic residues" evidence="6">
    <location>
        <begin position="920"/>
        <end position="929"/>
    </location>
</feature>
<evidence type="ECO:0000313" key="8">
    <source>
        <dbReference type="EMBL" id="ESO03693.1"/>
    </source>
</evidence>
<dbReference type="SMART" id="SM00209">
    <property type="entry name" value="TSP1"/>
    <property type="match status" value="25"/>
</dbReference>
<reference evidence="8 10" key="2">
    <citation type="journal article" date="2013" name="Nature">
        <title>Insights into bilaterian evolution from three spiralian genomes.</title>
        <authorList>
            <person name="Simakov O."/>
            <person name="Marletaz F."/>
            <person name="Cho S.J."/>
            <person name="Edsinger-Gonzales E."/>
            <person name="Havlak P."/>
            <person name="Hellsten U."/>
            <person name="Kuo D.H."/>
            <person name="Larsson T."/>
            <person name="Lv J."/>
            <person name="Arendt D."/>
            <person name="Savage R."/>
            <person name="Osoegawa K."/>
            <person name="de Jong P."/>
            <person name="Grimwood J."/>
            <person name="Chapman J.A."/>
            <person name="Shapiro H."/>
            <person name="Aerts A."/>
            <person name="Otillar R.P."/>
            <person name="Terry A.Y."/>
            <person name="Boore J.L."/>
            <person name="Grigoriev I.V."/>
            <person name="Lindberg D.R."/>
            <person name="Seaver E.C."/>
            <person name="Weisblat D.A."/>
            <person name="Putnam N.H."/>
            <person name="Rokhsar D.S."/>
        </authorList>
    </citation>
    <scope>NUCLEOTIDE SEQUENCE</scope>
</reference>
<dbReference type="CTD" id="20204517"/>
<dbReference type="GeneID" id="20204517"/>
<dbReference type="EMBL" id="KB096590">
    <property type="protein sequence ID" value="ESO03693.1"/>
    <property type="molecule type" value="Genomic_DNA"/>
</dbReference>
<feature type="compositionally biased region" description="Basic residues" evidence="6">
    <location>
        <begin position="471"/>
        <end position="481"/>
    </location>
</feature>
<dbReference type="KEGG" id="hro:HELRODRAFT_173392"/>
<dbReference type="Proteomes" id="UP000015101">
    <property type="component" value="Unassembled WGS sequence"/>
</dbReference>
<feature type="region of interest" description="Disordered" evidence="6">
    <location>
        <begin position="3360"/>
        <end position="3499"/>
    </location>
</feature>
<feature type="compositionally biased region" description="Basic residues" evidence="6">
    <location>
        <begin position="490"/>
        <end position="502"/>
    </location>
</feature>
<feature type="compositionally biased region" description="Low complexity" evidence="6">
    <location>
        <begin position="78"/>
        <end position="90"/>
    </location>
</feature>
<keyword evidence="5" id="KW-1015">Disulfide bond</keyword>
<feature type="region of interest" description="Disordered" evidence="6">
    <location>
        <begin position="461"/>
        <end position="507"/>
    </location>
</feature>
<feature type="domain" description="C-type lectin" evidence="7">
    <location>
        <begin position="3062"/>
        <end position="3191"/>
    </location>
</feature>
<feature type="compositionally biased region" description="Basic and acidic residues" evidence="6">
    <location>
        <begin position="3293"/>
        <end position="3303"/>
    </location>
</feature>
<dbReference type="EnsemblMetazoa" id="HelroT173392">
    <property type="protein sequence ID" value="HelroP173392"/>
    <property type="gene ID" value="HelroG173392"/>
</dbReference>
<evidence type="ECO:0000256" key="1">
    <source>
        <dbReference type="ARBA" id="ARBA00004613"/>
    </source>
</evidence>
<feature type="region of interest" description="Disordered" evidence="6">
    <location>
        <begin position="4273"/>
        <end position="4409"/>
    </location>
</feature>
<dbReference type="STRING" id="6412.T1F6R8"/>
<feature type="compositionally biased region" description="Basic and acidic residues" evidence="6">
    <location>
        <begin position="4305"/>
        <end position="4317"/>
    </location>
</feature>
<keyword evidence="3" id="KW-0732">Signal</keyword>
<feature type="compositionally biased region" description="Polar residues" evidence="6">
    <location>
        <begin position="4319"/>
        <end position="4333"/>
    </location>
</feature>
<feature type="compositionally biased region" description="Basic residues" evidence="6">
    <location>
        <begin position="716"/>
        <end position="725"/>
    </location>
</feature>
<feature type="compositionally biased region" description="Acidic residues" evidence="6">
    <location>
        <begin position="220"/>
        <end position="235"/>
    </location>
</feature>
<dbReference type="OMA" id="HMEIANT"/>
<dbReference type="SUPFAM" id="SSF82895">
    <property type="entry name" value="TSP-1 type 1 repeat"/>
    <property type="match status" value="18"/>
</dbReference>
<evidence type="ECO:0000313" key="9">
    <source>
        <dbReference type="EnsemblMetazoa" id="HelroP173392"/>
    </source>
</evidence>
<feature type="compositionally biased region" description="Acidic residues" evidence="6">
    <location>
        <begin position="3205"/>
        <end position="3217"/>
    </location>
</feature>
<dbReference type="eggNOG" id="KOG4475">
    <property type="taxonomic scope" value="Eukaryota"/>
</dbReference>
<dbReference type="PANTHER" id="PTHR22906:SF43">
    <property type="entry name" value="PROPERDIN"/>
    <property type="match status" value="1"/>
</dbReference>
<dbReference type="SUPFAM" id="SSF56436">
    <property type="entry name" value="C-type lectin-like"/>
    <property type="match status" value="1"/>
</dbReference>
<dbReference type="Gene3D" id="2.20.100.10">
    <property type="entry name" value="Thrombospondin type-1 (TSP1) repeat"/>
    <property type="match status" value="38"/>
</dbReference>
<dbReference type="InParanoid" id="T1F6R8"/>
<sequence length="4423" mass="500335">MQQTNVVGKPGSHGSRDKNQKSKSGDKGSQGKGGRRGGGSKHGGGGGGKGMFRDGSEDWSTEGTSFISGTSQNGGWQSSFSSAFSSSNKKNAGHGFGSKDGTGFQKIGGSHDKEARWSSSFTSGSYKWSSRGGSGVGNMKLDLDSLLGEKSFDEESWTVVENKTRGGIADVPVDWNEWSEWTQQANGTSVRTRTCKNAPKGLCRGPNKQTRMRTETWVESSEEWSEESSEQPYDETEVRTFKALRRKGHRGGKGHDQDSEDSDESWSYEVDFGNMAEVLEDWEVWSDWVQGADGWWQRTRKCKNQSKNGPCRGKVSQRRKKKVKIGGRGRHHGHRHGSHDGGDSSGHSWSYEADKAISVVEVLEDWEVWSEWVQGADGWWQRTRKCKNQSKNGPCRGKVSQRRRKKVRSGGSSSSDDDDSGSWSISIDKDEVKEDWLEWGEWILDVNGIWTRTRKCKNVGKDAKCRGKTTQTRRKKKKTRHGKDDPFKRSTSHRRDKGKHGHGSRDFSDSWSYENQADFMAEVLEDWEVWGEWIQGADGWWQRMRKCKNQSKNGPCRGKVSQRRRKKMKGSGNSDDDDSGSWSISIDKDEVKEDWLEWGEWILDVNGIWTRTRKCKNVGKDAKCRGKTTQTRRKKKTRHGSKFGDGKSHRRHKGKHGHGSGSVDESWSYEVQTDTIAEIAEDWEVWGEWVQGADGWWQRTRKCKNQSKNGPCRGKVSQKRKKKVKGSGSGSGSSDNDDSFSYTVDKDEVKEDWYGWGEWMVDAFGVRTRTRKCKNVGKDAKCRGKATQARLSKRKHGSESIDSSGSIEITNEPTSPENLEDWNEWSQWEKDADDFWVRKRVCKNALSSGKCRGACIQKKKEIITTTTTIKITKKRRKNSCADDEVLKDWFLWGEWKLVGTIWTRTRVCKNDGITGICRGKSVETSKTDPKVTPTDDEYNNDLGLDNLEEVPKPIDGGWSPWEDWSPLTGTKNPETQTRKRKCDNPEPGNGGKKCNGSDTDSKQVYSPIDGKWSDWTEWSRPVSSSTKIYRTRVCNKPPPSNNGKYCSGNERDEKDVIFPTDGKWEEWSPWSTPTFDSNPETLTRTRHCTNPAPSNGGADCSGPDQDTKQEYHPIDGGWSEWTPWAFNGTEEKRRDRTCTNPKPEYFGKLCAGPSFEIVHIILPTNGGWSNWGPWSELTHLTNPETIYRKRVCDHPTPANGGAYCEGNDQDKEDKYTPIDGSWKEWGQWSDANCKSDEVQRVRECKPPMFNGKDCVGPKIETKPITRPVDGNWGDWGEWIDLFIQTYQLNPKTVYRKRFCDSPSPSNGGSECIGPSTDRTDVYTPVNGGWNEWSEWKLLHELGKKSRYRTCSNPAPLYGGSNCNGFSEELEDLIEPKDGNWSPWSVWSTPTGLFNPETIRRTRSCDNPSPVNGGKDCEGFPEDTYTIEKPIDGGWSEWTEWTLTPDKKYQEHNRTCTNPSPLFGGKNCVGVEFEAVEKPIDGRWSDWGEWSILTNATNPETIRRRRVCNNPIPFGGGKECSGLDIDEITIYRAVDGGWSDWSEWTPESESSMIRFRKCDNPAPLFGGLDCSGPNSNSKHVEHPTDGKWGLWTPWSEPTRATNPEIVTRVRYCNEPMPSNGGLKCEGDDTDSKLIYHPIHGNWGDWSDWSEKRTNVDTVYRTRNCSNPEPQHGGDDCLGNNIDSKPIDLPVNGHWGSWGPYDKPTGLLNPEPITRKRECDSPRPANGGLMCEGDDTETVYINRPIDGAWSDWGEWLQISQLTEWKRTRSCNNPLPLYGGKICAGLDEERKTLEPVNGGWTEWTNWSEPTRRSNPEELSRYRYCSNPTPENGGEPCSGPERETRTINNPIDGCWGPWSSWSEPTEGTTEVTRTRFCNNPSPQYEGKNCEGPQEEHKNVKVLTNGGWSEWSEWSQPTELTNPEILIRRRYCNNPTPSNGGSNCEGPYDDTINYARPIDGGWTEWSEWSLPTGLTNPEILTKTRSCTNPRPEYNGKLCDGPDENTKELTRPIHGNWGPWGHWSCPMVTKIPEIYARVRSCNNPAPMYGGLRCVGNDTETKRVPKPINGNWGEWGAWSTPTNRTNPETLARMRTCDNPVPLYGGKGCKGSNKDTKKITRPVNGGWALWGPWDIPSEWNLPQTVKRTRTCTRPKPDFDGRPCTGPDQETKVITERTPVNGGWSAWSQWSTPTGLLNPETINRTRACNNPQPMFNGKDCVGPNIEYENITRPIDGVWGEWGPWSEPTKLSNPENLTRTRQCNSPAPLYGGLNCVGPNTDTKPYTTLSSRMYVGLLTKYEKFAIASTEKHHREHFQTAINGEWTDWTEWSTPTHMTNPETLTRTRTCTSPAPEFGGLGCDGSPVDTQELTRPIDGGWSSWSQWSTPSRQTPIETIFRTRECDSPRSAFDGRDCDGDKRELLNITNPIDGHWGEWSEWDAYIPVPGQADRKISRRTRSCNSPTPEFGGKECEGKDFEEDVKVKNSPKPIDGVWSDWSEWSKPTGLENPETITSVRTCTNPSPAFGGKMCEGDNQQSKLIYNAVHGRWGDWSGWAKQNADGHNEIMRTRACDSPAPAYGGDDCVGSSVEVNQLEDDKPKPVDGLWGEWMDWIIEPSPDNPTSKTRYRACDNPAPSFGGVICEGPSSETQPHYKPVDGGWTEWSDWSKPTGEATPEYVKRTRTCTNPAPQYEGKDCMGDKEESAPVVPEFHLPVDGGWSLWGEWSVPIGVTPSETLTRARICDNPTPANGGNPCYGSGIDFKDIKNPINGNWGEWGEWSTPTKLVNPEIIKRTRLCDSPAQMNGGWDCYGNDTETKETTSPVDGGWSEWSDVTNDVELGVQKRTRTCSNPFPAFDGQDCIGEPVEIIGNMEELPQPIDGDWTSWSEWTSIEKTDKTETFKKERSCNNPTPLFGGKECEGEPIITVTIDLPIDGGWTEWTDWSVPTDTSVPQTITRTRTCTNPVPNNEGKDCEGPPTDYREFTPDKPLQQMHRSFFRDFTFSNSNRRNYVLNNNVAIDGGWSDWSDWEDEDLSHQIRTRTCTNPIPVYGGKNCEGPNSQEKKIKICPPDYTYNPESKKCYKLIKKRLSWEGARSACKRINPDAHLVIIDDQTSQNAIAKFFNSDNGTLREKCSDPSGTTLNVWTAGKRLINQANNKFLWLPDNDREPREMRYSNWEVSYPEEKAGVEQCTFFKLPDFKWIEGPCGCQKPEEKDASLDSSEDEDEEEEEIGPDGKKKHKHKTKKWRKNIIFGGKASHDEKSQSTSWSYDSHDITTEVEATEDWEAWSEWAQQGDGCMKRKRTCKKEAKGGKCSGKSEQKKRRKTWRVDGSWEISNDGSRDAGPEVADDWEQWSEWTKDGNLKVWIRTRKCKDVNKNCRGRSMQKKRKVRRTRTIRKWTVTKTHTDESGSESLDSQHRSHGSKSDNSHSEEHGEHSKEHSKEHGEHSKEHGEHSKEHSKSDESKSHGSHDKSHSSGSHSQEHEDHETTHIDESTDKEDWSVDGSEIPDNLEDAPEDVEQWAEWALEMDGTWCRKRTCKRKDKNCKGRLIQKRRKRMWKIIGSWSIDESGDSNLEVAEEWETWTEWVKGSEGWWRRTRKCKNKAANSKCRGSSKQTKRVRGWKKTRVFRKKTWQKTIQNSDWSLDKENNIFQNGREEFPEDWNLWGEWTQDDENSFTRVRTCKNIGPDAKCRGQKKQRRIRKVTKYDIEISSDLDSDFNVEKSQDISWSLDSTDDSALEVPDDWEQWVTWSSDQNGCVLRTRSCKNTQCRGKNKQRKCKKTKRIQGMWNIYETQEGEEVSKDWETWSEWKFDKRGFDVRTRNCKNAESSGKCRGARKQKRKLIKDMNWKLTGDWSLDESDDKSEKLEDWELWGEWTKTDDIWWSRKRFCRNKVNNGKCRGQSIQKRRLRVWKTVGSWSIDITKGSWSADESANDWKTWTEWTLQETDNCWLRTRECKVANCKGAALQRRRNRTFSVSTGAREDQSSKVTKSQEHDEKITSKRKTRRKSWNKFKTVSTRGEENFEKHDLDMLIGGGYNKYSVASDDKESFVFDGTGFVRKELSGDVNIHVKSDESSRNGDKKVHGGSHDKVGFGMGMGAIVGKNSRSGDKNVHGGSHDKVGFGMGMGAGVGKSSGSGDKKVHGGSHDKFGFGMGMEVKVGKSSSSGDKNVHGGSHDKVGFGMGMGAGVGKSSGSGDKKVHGGSHDKFGFGMGMEVRVGKSSGSGDKNVHGGSHDKVGFGMGMEIGRNGQNKDKNVHGGKSGSQDQSGMVYAFGKSSQSKDKKGHIEDGINMMSKQMEQIVQKNDQDKNIKKQVGNAQIGQNNDDRDNGRNDKNQQKSLNIQEAGQRTQIQDMGHSVQMFDTKGQNNDKKDSGKNDDKKDNGKNDKGRPAQDDKANKRGRSKRSASSVDSKKGGAKKQAPKPFYDPICGINMCALCELDLV</sequence>
<evidence type="ECO:0000256" key="3">
    <source>
        <dbReference type="ARBA" id="ARBA00022729"/>
    </source>
</evidence>
<evidence type="ECO:0000256" key="6">
    <source>
        <dbReference type="SAM" id="MobiDB-lite"/>
    </source>
</evidence>
<dbReference type="Pfam" id="PF00090">
    <property type="entry name" value="TSP_1"/>
    <property type="match status" value="2"/>
</dbReference>
<feature type="compositionally biased region" description="Basic residues" evidence="6">
    <location>
        <begin position="3363"/>
        <end position="3381"/>
    </location>
</feature>
<keyword evidence="2" id="KW-0964">Secreted</keyword>
<dbReference type="RefSeq" id="XP_009018250.1">
    <property type="nucleotide sequence ID" value="XM_009020002.1"/>
</dbReference>
<dbReference type="InterPro" id="IPR016187">
    <property type="entry name" value="CTDL_fold"/>
</dbReference>
<feature type="compositionally biased region" description="Basic and acidic residues" evidence="6">
    <location>
        <begin position="4348"/>
        <end position="4378"/>
    </location>
</feature>
<feature type="compositionally biased region" description="Basic residues" evidence="6">
    <location>
        <begin position="399"/>
        <end position="408"/>
    </location>
</feature>
<feature type="region of interest" description="Disordered" evidence="6">
    <location>
        <begin position="1088"/>
        <end position="1109"/>
    </location>
</feature>
<protein>
    <recommendedName>
        <fullName evidence="7">C-type lectin domain-containing protein</fullName>
    </recommendedName>
</protein>
<feature type="compositionally biased region" description="Gly residues" evidence="6">
    <location>
        <begin position="40"/>
        <end position="50"/>
    </location>
</feature>
<feature type="region of interest" description="Disordered" evidence="6">
    <location>
        <begin position="300"/>
        <end position="347"/>
    </location>
</feature>
<proteinExistence type="predicted"/>
<feature type="region of interest" description="Disordered" evidence="6">
    <location>
        <begin position="620"/>
        <end position="665"/>
    </location>
</feature>
<feature type="region of interest" description="Disordered" evidence="6">
    <location>
        <begin position="1"/>
        <end position="137"/>
    </location>
</feature>
<feature type="region of interest" description="Disordered" evidence="6">
    <location>
        <begin position="701"/>
        <end position="742"/>
    </location>
</feature>
<feature type="region of interest" description="Disordered" evidence="6">
    <location>
        <begin position="384"/>
        <end position="424"/>
    </location>
</feature>
<feature type="compositionally biased region" description="Basic residues" evidence="6">
    <location>
        <begin position="315"/>
        <end position="337"/>
    </location>
</feature>
<feature type="compositionally biased region" description="Basic residues" evidence="6">
    <location>
        <begin position="648"/>
        <end position="658"/>
    </location>
</feature>
<feature type="compositionally biased region" description="Polar residues" evidence="6">
    <location>
        <begin position="183"/>
        <end position="192"/>
    </location>
</feature>
<dbReference type="PROSITE" id="PS50092">
    <property type="entry name" value="TSP1"/>
    <property type="match status" value="7"/>
</dbReference>
<dbReference type="PROSITE" id="PS50041">
    <property type="entry name" value="C_TYPE_LECTIN_2"/>
    <property type="match status" value="1"/>
</dbReference>
<feature type="compositionally biased region" description="Basic residues" evidence="6">
    <location>
        <begin position="630"/>
        <end position="641"/>
    </location>
</feature>
<feature type="compositionally biased region" description="Basic residues" evidence="6">
    <location>
        <begin position="560"/>
        <end position="569"/>
    </location>
</feature>
<dbReference type="InterPro" id="IPR052065">
    <property type="entry name" value="Compl_asym_regulator"/>
</dbReference>
<feature type="region of interest" description="Disordered" evidence="6">
    <location>
        <begin position="784"/>
        <end position="819"/>
    </location>
</feature>
<evidence type="ECO:0000256" key="2">
    <source>
        <dbReference type="ARBA" id="ARBA00022525"/>
    </source>
</evidence>
<feature type="compositionally biased region" description="Polar residues" evidence="6">
    <location>
        <begin position="117"/>
        <end position="128"/>
    </location>
</feature>